<sequence length="812" mass="83797">MSVEVPGTVAQLWPRGCLLAGAPVPLALASVDQRDAFSYNALNAKIALHFIYKTTSAISVAGDMISADHGEAGGHEEHAAFEQIPLALFASIYKRVDLDLWRSRLRCASRRLCRLVDAQLPSLRLDAPRLIALAPCLARRFPAASTLHFRHVENDAFVDLVSAVEALPHGAWPAVEHLRFAPNDATAPLLAALARACPSLLSTPHIFDNCSEASAAALAAEARTSAAPGGPSKDSPAAPAAADDGAERAPALGGPLVAAVGGSAAVRSRGTAAAATCPAPDAAAAAAPVADPSKKGARLEELRASVCVTRCLEALAPTAATLSDVCIETCTGCCCGSAPRALAASLARLAALRSLTWAADAAGESGGKQASAALAALRAALPRLAGCLTELTWASWEPASAVDAMLEAGPMPRLRRLLLSHGKTPRNVVRQQLLENHPSQRVTLSAIAAAAPGLEYLSLGPSIHLAQDGDGQLLPSCLPALTQLRTHAVSSSLDYGCLSAAAPRLAMWELPYAAQLVPLACLSACHPVPLTLRASFGLRGVVLVGAHVFVGGEATGWDGWGDGLPEGDVEEPDIDEASWEDVHTANANRVMEALSDLPAVRTLLVSLAQDATWGEQALADTCAGAPRAAAAARLARWAAAGWTRLHSLTLDLGAGTPLPVGDALACLAPWLGPQLAAFDLGTGSACLHDEMARALLSLPLWQALRSLRLRFEVAARPIGEGPSDSSSGRGAAAAAAAGAAALDRQMMLWSLSDEALEALAAPLARLRPPLLQTLSLQLPCAALDAAAGGRLTWGCCEALMASNAGHLRIEFC</sequence>
<dbReference type="GeneID" id="25726179"/>
<dbReference type="AlphaFoldDB" id="A0A0D2NV02"/>
<organism evidence="3 4">
    <name type="scientific">Monoraphidium neglectum</name>
    <dbReference type="NCBI Taxonomy" id="145388"/>
    <lineage>
        <taxon>Eukaryota</taxon>
        <taxon>Viridiplantae</taxon>
        <taxon>Chlorophyta</taxon>
        <taxon>core chlorophytes</taxon>
        <taxon>Chlorophyceae</taxon>
        <taxon>CS clade</taxon>
        <taxon>Sphaeropleales</taxon>
        <taxon>Selenastraceae</taxon>
        <taxon>Monoraphidium</taxon>
    </lineage>
</organism>
<dbReference type="EMBL" id="KK100225">
    <property type="protein sequence ID" value="KIZ07906.1"/>
    <property type="molecule type" value="Genomic_DNA"/>
</dbReference>
<dbReference type="GO" id="GO:0005930">
    <property type="term" value="C:axoneme"/>
    <property type="evidence" value="ECO:0007669"/>
    <property type="project" value="UniProtKB-SubCell"/>
</dbReference>
<dbReference type="InterPro" id="IPR032675">
    <property type="entry name" value="LRR_dom_sf"/>
</dbReference>
<dbReference type="RefSeq" id="XP_013906925.1">
    <property type="nucleotide sequence ID" value="XM_014051471.1"/>
</dbReference>
<dbReference type="KEGG" id="mng:MNEG_0061"/>
<evidence type="ECO:0000313" key="3">
    <source>
        <dbReference type="EMBL" id="KIZ07906.1"/>
    </source>
</evidence>
<evidence type="ECO:0000313" key="4">
    <source>
        <dbReference type="Proteomes" id="UP000054498"/>
    </source>
</evidence>
<reference evidence="3 4" key="1">
    <citation type="journal article" date="2013" name="BMC Genomics">
        <title>Reconstruction of the lipid metabolism for the microalga Monoraphidium neglectum from its genome sequence reveals characteristics suitable for biofuel production.</title>
        <authorList>
            <person name="Bogen C."/>
            <person name="Al-Dilaimi A."/>
            <person name="Albersmeier A."/>
            <person name="Wichmann J."/>
            <person name="Grundmann M."/>
            <person name="Rupp O."/>
            <person name="Lauersen K.J."/>
            <person name="Blifernez-Klassen O."/>
            <person name="Kalinowski J."/>
            <person name="Goesmann A."/>
            <person name="Mussgnug J.H."/>
            <person name="Kruse O."/>
        </authorList>
    </citation>
    <scope>NUCLEOTIDE SEQUENCE [LARGE SCALE GENOMIC DNA]</scope>
    <source>
        <strain evidence="3 4">SAG 48.87</strain>
    </source>
</reference>
<proteinExistence type="predicted"/>
<name>A0A0D2NV02_9CHLO</name>
<dbReference type="Gene3D" id="3.80.10.10">
    <property type="entry name" value="Ribonuclease Inhibitor"/>
    <property type="match status" value="1"/>
</dbReference>
<protein>
    <submittedName>
        <fullName evidence="3">Uncharacterized protein</fullName>
    </submittedName>
</protein>
<comment type="subcellular location">
    <subcellularLocation>
        <location evidence="1">Cytoplasm</location>
        <location evidence="1">Cytoskeleton</location>
        <location evidence="1">Cilium axoneme</location>
    </subcellularLocation>
</comment>
<dbReference type="Proteomes" id="UP000054498">
    <property type="component" value="Unassembled WGS sequence"/>
</dbReference>
<evidence type="ECO:0000256" key="1">
    <source>
        <dbReference type="ARBA" id="ARBA00004430"/>
    </source>
</evidence>
<feature type="region of interest" description="Disordered" evidence="2">
    <location>
        <begin position="222"/>
        <end position="246"/>
    </location>
</feature>
<gene>
    <name evidence="3" type="ORF">MNEG_0061</name>
</gene>
<evidence type="ECO:0000256" key="2">
    <source>
        <dbReference type="SAM" id="MobiDB-lite"/>
    </source>
</evidence>
<accession>A0A0D2NV02</accession>
<keyword evidence="4" id="KW-1185">Reference proteome</keyword>